<sequence>MGFFKRNKGPEIPPVKPTQGQHQMANDPYAARGGGGGFGGGRPDPYAQNGHRDPYGGVQRAHATGTDPNNMYSVQRTQGQPDPENDANRNALFSGFNADAAKVPRQRQYGYEGREQEEDFDEDDEVEGIRQGIRETKMDSLASTRNALRLAREAEENAHGTVARLADQSESLANTERHLDMSKANSQRAEDKAAELKQLNKSIFRPTIVWNKEGKRIAQEQKILDRHAMEREDRLNTMKDMQDTRSRLHAAARQGGGGRGLEPGQQARRAVERKRYQFEATASDDELEDELAENLDEMHGIGTRLKGLATAMGTEVDRQNQRIGRITDKTDNLEIKVQLNTDRLKAIK</sequence>
<dbReference type="PANTHER" id="PTHR19305:SF9">
    <property type="entry name" value="SYNAPTOSOMAL-ASSOCIATED PROTEIN 29"/>
    <property type="match status" value="1"/>
</dbReference>
<evidence type="ECO:0000259" key="4">
    <source>
        <dbReference type="PROSITE" id="PS50192"/>
    </source>
</evidence>
<evidence type="ECO:0000256" key="2">
    <source>
        <dbReference type="SAM" id="Coils"/>
    </source>
</evidence>
<evidence type="ECO:0000313" key="5">
    <source>
        <dbReference type="EMBL" id="BEI87640.1"/>
    </source>
</evidence>
<keyword evidence="6" id="KW-1185">Reference proteome</keyword>
<feature type="region of interest" description="Disordered" evidence="3">
    <location>
        <begin position="1"/>
        <end position="126"/>
    </location>
</feature>
<feature type="compositionally biased region" description="Acidic residues" evidence="3">
    <location>
        <begin position="115"/>
        <end position="126"/>
    </location>
</feature>
<dbReference type="GO" id="GO:0019905">
    <property type="term" value="F:syntaxin binding"/>
    <property type="evidence" value="ECO:0007669"/>
    <property type="project" value="TreeGrafter"/>
</dbReference>
<feature type="domain" description="T-SNARE coiled-coil homology" evidence="4">
    <location>
        <begin position="285"/>
        <end position="347"/>
    </location>
</feature>
<dbReference type="GO" id="GO:0005886">
    <property type="term" value="C:plasma membrane"/>
    <property type="evidence" value="ECO:0007669"/>
    <property type="project" value="TreeGrafter"/>
</dbReference>
<dbReference type="Gene3D" id="1.20.5.110">
    <property type="match status" value="2"/>
</dbReference>
<organism evidence="5 6">
    <name type="scientific">Cutaneotrichosporon cavernicola</name>
    <dbReference type="NCBI Taxonomy" id="279322"/>
    <lineage>
        <taxon>Eukaryota</taxon>
        <taxon>Fungi</taxon>
        <taxon>Dikarya</taxon>
        <taxon>Basidiomycota</taxon>
        <taxon>Agaricomycotina</taxon>
        <taxon>Tremellomycetes</taxon>
        <taxon>Trichosporonales</taxon>
        <taxon>Trichosporonaceae</taxon>
        <taxon>Cutaneotrichosporon</taxon>
    </lineage>
</organism>
<comment type="similarity">
    <text evidence="1">Belongs to the SNAP-25 family.</text>
</comment>
<feature type="compositionally biased region" description="Polar residues" evidence="3">
    <location>
        <begin position="66"/>
        <end position="80"/>
    </location>
</feature>
<evidence type="ECO:0000313" key="6">
    <source>
        <dbReference type="Proteomes" id="UP001233271"/>
    </source>
</evidence>
<dbReference type="InterPro" id="IPR000727">
    <property type="entry name" value="T_SNARE_dom"/>
</dbReference>
<feature type="compositionally biased region" description="Gly residues" evidence="3">
    <location>
        <begin position="32"/>
        <end position="42"/>
    </location>
</feature>
<accession>A0AA48I4C7</accession>
<evidence type="ECO:0000256" key="3">
    <source>
        <dbReference type="SAM" id="MobiDB-lite"/>
    </source>
</evidence>
<protein>
    <recommendedName>
        <fullName evidence="4">t-SNARE coiled-coil homology domain-containing protein</fullName>
    </recommendedName>
</protein>
<dbReference type="GO" id="GO:0005484">
    <property type="term" value="F:SNAP receptor activity"/>
    <property type="evidence" value="ECO:0007669"/>
    <property type="project" value="TreeGrafter"/>
</dbReference>
<name>A0AA48I4C7_9TREE</name>
<dbReference type="CDD" id="cd15857">
    <property type="entry name" value="SNARE_SEC9C"/>
    <property type="match status" value="1"/>
</dbReference>
<dbReference type="GO" id="GO:0006906">
    <property type="term" value="P:vesicle fusion"/>
    <property type="evidence" value="ECO:0007669"/>
    <property type="project" value="TreeGrafter"/>
</dbReference>
<proteinExistence type="inferred from homology"/>
<dbReference type="GO" id="GO:0031201">
    <property type="term" value="C:SNARE complex"/>
    <property type="evidence" value="ECO:0007669"/>
    <property type="project" value="TreeGrafter"/>
</dbReference>
<feature type="coiled-coil region" evidence="2">
    <location>
        <begin position="172"/>
        <end position="199"/>
    </location>
</feature>
<dbReference type="GO" id="GO:0006887">
    <property type="term" value="P:exocytosis"/>
    <property type="evidence" value="ECO:0007669"/>
    <property type="project" value="TreeGrafter"/>
</dbReference>
<dbReference type="GeneID" id="85491511"/>
<evidence type="ECO:0000256" key="1">
    <source>
        <dbReference type="ARBA" id="ARBA00009480"/>
    </source>
</evidence>
<dbReference type="KEGG" id="ccac:CcaHIS019_0103580"/>
<dbReference type="CDD" id="cd15886">
    <property type="entry name" value="SNARE_SEC9N"/>
    <property type="match status" value="1"/>
</dbReference>
<keyword evidence="2" id="KW-0175">Coiled coil</keyword>
<dbReference type="Proteomes" id="UP001233271">
    <property type="component" value="Chromosome 1"/>
</dbReference>
<reference evidence="5" key="1">
    <citation type="journal article" date="2023" name="BMC Genomics">
        <title>Chromosome-level genome assemblies of Cutaneotrichosporon spp. (Trichosporonales, Basidiomycota) reveal imbalanced evolution between nucleotide sequences and chromosome synteny.</title>
        <authorList>
            <person name="Kobayashi Y."/>
            <person name="Kayamori A."/>
            <person name="Aoki K."/>
            <person name="Shiwa Y."/>
            <person name="Matsutani M."/>
            <person name="Fujita N."/>
            <person name="Sugita T."/>
            <person name="Iwasaki W."/>
            <person name="Tanaka N."/>
            <person name="Takashima M."/>
        </authorList>
    </citation>
    <scope>NUCLEOTIDE SEQUENCE</scope>
    <source>
        <strain evidence="5">HIS019</strain>
    </source>
</reference>
<dbReference type="PANTHER" id="PTHR19305">
    <property type="entry name" value="SYNAPTOSOMAL ASSOCIATED PROTEIN"/>
    <property type="match status" value="1"/>
</dbReference>
<dbReference type="SMART" id="SM00397">
    <property type="entry name" value="t_SNARE"/>
    <property type="match status" value="2"/>
</dbReference>
<dbReference type="SUPFAM" id="SSF58038">
    <property type="entry name" value="SNARE fusion complex"/>
    <property type="match status" value="2"/>
</dbReference>
<dbReference type="RefSeq" id="XP_060452906.1">
    <property type="nucleotide sequence ID" value="XM_060599433.1"/>
</dbReference>
<dbReference type="AlphaFoldDB" id="A0AA48I4C7"/>
<dbReference type="PROSITE" id="PS50192">
    <property type="entry name" value="T_SNARE"/>
    <property type="match status" value="1"/>
</dbReference>
<dbReference type="EMBL" id="AP028212">
    <property type="protein sequence ID" value="BEI87640.1"/>
    <property type="molecule type" value="Genomic_DNA"/>
</dbReference>
<gene>
    <name evidence="5" type="primary">SEC9</name>
    <name evidence="5" type="ORF">CcaverHIS019_0103580</name>
</gene>